<reference evidence="3 4" key="1">
    <citation type="journal article" date="2014" name="Int. J. Syst. Evol. Microbiol.">
        <title>Fulvimonas yonginensis sp. nov., isolated from greenhouse soil, and emended description of the genus Fulvimonas.</title>
        <authorList>
            <person name="Ahn J.H."/>
            <person name="Kim S.J."/>
            <person name="Weon H.Y."/>
            <person name="Hong S.B."/>
            <person name="Seok S.J."/>
            <person name="Kwon S.W."/>
        </authorList>
    </citation>
    <scope>NUCLEOTIDE SEQUENCE [LARGE SCALE GENOMIC DNA]</scope>
    <source>
        <strain evidence="3 4">KACC 16952</strain>
    </source>
</reference>
<evidence type="ECO:0000313" key="3">
    <source>
        <dbReference type="EMBL" id="MEI7038125.1"/>
    </source>
</evidence>
<evidence type="ECO:0000259" key="2">
    <source>
        <dbReference type="Pfam" id="PF20385"/>
    </source>
</evidence>
<keyword evidence="4" id="KW-1185">Reference proteome</keyword>
<organism evidence="3 4">
    <name type="scientific">Fulvimonas yonginensis</name>
    <dbReference type="NCBI Taxonomy" id="1495200"/>
    <lineage>
        <taxon>Bacteria</taxon>
        <taxon>Pseudomonadati</taxon>
        <taxon>Pseudomonadota</taxon>
        <taxon>Gammaproteobacteria</taxon>
        <taxon>Lysobacterales</taxon>
        <taxon>Rhodanobacteraceae</taxon>
        <taxon>Fulvimonas</taxon>
    </lineage>
</organism>
<dbReference type="Proteomes" id="UP001381174">
    <property type="component" value="Unassembled WGS sequence"/>
</dbReference>
<dbReference type="InterPro" id="IPR046502">
    <property type="entry name" value="DUF6680"/>
</dbReference>
<sequence>MNVDTWAVVVATAVGPIAAVAISLNMENRKAAKLRKHWLYSTLMGLRGATLNPEHVRALNVVQVEFHDRARVIAAWRKFLDHLDTSSTIETEVAWNTKHRDLLNDLLVQMAKALGIKAEAIDISRGGYYPTGWGLRDAREEQILQAKANVARYLLSDECIDFLRRLADADHRARINAELAKERAPTA</sequence>
<name>A0ABU8JEY8_9GAMM</name>
<proteinExistence type="predicted"/>
<keyword evidence="1" id="KW-1133">Transmembrane helix</keyword>
<feature type="transmembrane region" description="Helical" evidence="1">
    <location>
        <begin position="6"/>
        <end position="26"/>
    </location>
</feature>
<dbReference type="Pfam" id="PF20385">
    <property type="entry name" value="DUF6680"/>
    <property type="match status" value="1"/>
</dbReference>
<dbReference type="EMBL" id="JBBBNY010000016">
    <property type="protein sequence ID" value="MEI7038125.1"/>
    <property type="molecule type" value="Genomic_DNA"/>
</dbReference>
<keyword evidence="1" id="KW-0472">Membrane</keyword>
<gene>
    <name evidence="3" type="ORF">WAT24_15275</name>
</gene>
<evidence type="ECO:0000313" key="4">
    <source>
        <dbReference type="Proteomes" id="UP001381174"/>
    </source>
</evidence>
<dbReference type="RefSeq" id="WP_336808768.1">
    <property type="nucleotide sequence ID" value="NZ_JBBBNY010000016.1"/>
</dbReference>
<protein>
    <submittedName>
        <fullName evidence="3">DUF6680 family protein</fullName>
    </submittedName>
</protein>
<keyword evidence="1" id="KW-0812">Transmembrane</keyword>
<comment type="caution">
    <text evidence="3">The sequence shown here is derived from an EMBL/GenBank/DDBJ whole genome shotgun (WGS) entry which is preliminary data.</text>
</comment>
<evidence type="ECO:0000256" key="1">
    <source>
        <dbReference type="SAM" id="Phobius"/>
    </source>
</evidence>
<feature type="domain" description="DUF6680" evidence="2">
    <location>
        <begin position="1"/>
        <end position="151"/>
    </location>
</feature>
<accession>A0ABU8JEY8</accession>